<protein>
    <submittedName>
        <fullName evidence="1">Uncharacterized protein</fullName>
    </submittedName>
</protein>
<dbReference type="Proteomes" id="UP000027661">
    <property type="component" value="Unassembled WGS sequence"/>
</dbReference>
<proteinExistence type="predicted"/>
<reference evidence="1 2" key="1">
    <citation type="submission" date="2014-04" db="EMBL/GenBank/DDBJ databases">
        <authorList>
            <person name="Sears C."/>
            <person name="Carroll K."/>
            <person name="Sack B.R."/>
            <person name="Qadri F."/>
            <person name="Myers L.L."/>
            <person name="Chung G.-T."/>
            <person name="Escheverria P."/>
            <person name="Fraser C.M."/>
            <person name="Sadzewicz L."/>
            <person name="Shefchek K.A."/>
            <person name="Tallon L."/>
            <person name="Das S.P."/>
            <person name="Daugherty S."/>
            <person name="Mongodin E.F."/>
        </authorList>
    </citation>
    <scope>NUCLEOTIDE SEQUENCE [LARGE SCALE GENOMIC DNA]</scope>
    <source>
        <strain evidence="1 2">3975 RP4</strain>
    </source>
</reference>
<comment type="caution">
    <text evidence="1">The sequence shown here is derived from an EMBL/GenBank/DDBJ whole genome shotgun (WGS) entry which is preliminary data.</text>
</comment>
<accession>A0A069SHF3</accession>
<evidence type="ECO:0000313" key="2">
    <source>
        <dbReference type="Proteomes" id="UP000027661"/>
    </source>
</evidence>
<dbReference type="AlphaFoldDB" id="A0A069SHF3"/>
<organism evidence="1 2">
    <name type="scientific">Phocaeicola vulgatus str. 3975 RP4</name>
    <dbReference type="NCBI Taxonomy" id="1339352"/>
    <lineage>
        <taxon>Bacteria</taxon>
        <taxon>Pseudomonadati</taxon>
        <taxon>Bacteroidota</taxon>
        <taxon>Bacteroidia</taxon>
        <taxon>Bacteroidales</taxon>
        <taxon>Bacteroidaceae</taxon>
        <taxon>Phocaeicola</taxon>
    </lineage>
</organism>
<sequence length="56" mass="6685">MCFVKTSVSWDNFTCDIVAEFYWKIIDVRQHILSFDWGCKYTIIIPPLQKKVICIK</sequence>
<evidence type="ECO:0000313" key="1">
    <source>
        <dbReference type="EMBL" id="KDS53859.1"/>
    </source>
</evidence>
<dbReference type="EMBL" id="JNHM01000028">
    <property type="protein sequence ID" value="KDS53859.1"/>
    <property type="molecule type" value="Genomic_DNA"/>
</dbReference>
<gene>
    <name evidence="1" type="ORF">M099_2284</name>
</gene>
<name>A0A069SHF3_PHOVU</name>